<protein>
    <recommendedName>
        <fullName evidence="1">Endonuclease/exonuclease/phosphatase domain-containing protein</fullName>
    </recommendedName>
</protein>
<organism evidence="2 3">
    <name type="scientific">Aphanomyces astaci</name>
    <name type="common">Crayfish plague agent</name>
    <dbReference type="NCBI Taxonomy" id="112090"/>
    <lineage>
        <taxon>Eukaryota</taxon>
        <taxon>Sar</taxon>
        <taxon>Stramenopiles</taxon>
        <taxon>Oomycota</taxon>
        <taxon>Saprolegniomycetes</taxon>
        <taxon>Saprolegniales</taxon>
        <taxon>Verrucalvaceae</taxon>
        <taxon>Aphanomyces</taxon>
    </lineage>
</organism>
<dbReference type="AlphaFoldDB" id="A0A3R7DPX4"/>
<dbReference type="Proteomes" id="UP000283543">
    <property type="component" value="Unassembled WGS sequence"/>
</dbReference>
<dbReference type="SUPFAM" id="SSF56219">
    <property type="entry name" value="DNase I-like"/>
    <property type="match status" value="1"/>
</dbReference>
<dbReference type="Gene3D" id="3.60.10.10">
    <property type="entry name" value="Endonuclease/exonuclease/phosphatase"/>
    <property type="match status" value="1"/>
</dbReference>
<gene>
    <name evidence="2" type="ORF">DYB34_001501</name>
</gene>
<dbReference type="InterPro" id="IPR050410">
    <property type="entry name" value="CCR4/nocturin_mRNA_transcr"/>
</dbReference>
<reference evidence="2 3" key="1">
    <citation type="submission" date="2018-08" db="EMBL/GenBank/DDBJ databases">
        <title>Aphanomyces genome sequencing and annotation.</title>
        <authorList>
            <person name="Minardi D."/>
            <person name="Oidtmann B."/>
            <person name="Van Der Giezen M."/>
            <person name="Studholme D.J."/>
        </authorList>
    </citation>
    <scope>NUCLEOTIDE SEQUENCE [LARGE SCALE GENOMIC DNA]</scope>
    <source>
        <strain evidence="2 3">Si</strain>
    </source>
</reference>
<dbReference type="EMBL" id="QUTB01002865">
    <property type="protein sequence ID" value="RHY70928.1"/>
    <property type="molecule type" value="Genomic_DNA"/>
</dbReference>
<name>A0A3R7DPX4_APHAT</name>
<accession>A0A3R7DPX4</accession>
<dbReference type="GO" id="GO:0000175">
    <property type="term" value="F:3'-5'-RNA exonuclease activity"/>
    <property type="evidence" value="ECO:0007669"/>
    <property type="project" value="TreeGrafter"/>
</dbReference>
<sequence length="143" mass="16824">MYIHPYSLPHARLVPPMAPTRQMVPAIGKDERLTAARLRIHGGFRILSYNVLAEIYATRQMYPYCPMWALNWSFRKQLLQRELQLYNADILCLQEVQADHYKNHFLPMMTAWGYEGMFQKKTRESMGLEGKVDGCAMFYRSSR</sequence>
<evidence type="ECO:0000259" key="1">
    <source>
        <dbReference type="Pfam" id="PF03372"/>
    </source>
</evidence>
<dbReference type="PANTHER" id="PTHR12121">
    <property type="entry name" value="CARBON CATABOLITE REPRESSOR PROTEIN 4"/>
    <property type="match status" value="1"/>
</dbReference>
<comment type="caution">
    <text evidence="2">The sequence shown here is derived from an EMBL/GenBank/DDBJ whole genome shotgun (WGS) entry which is preliminary data.</text>
</comment>
<proteinExistence type="predicted"/>
<dbReference type="VEuPathDB" id="FungiDB:H257_16589"/>
<dbReference type="PANTHER" id="PTHR12121:SF34">
    <property type="entry name" value="PROTEIN ANGEL"/>
    <property type="match status" value="1"/>
</dbReference>
<feature type="domain" description="Endonuclease/exonuclease/phosphatase" evidence="1">
    <location>
        <begin position="47"/>
        <end position="141"/>
    </location>
</feature>
<evidence type="ECO:0000313" key="2">
    <source>
        <dbReference type="EMBL" id="RHY70928.1"/>
    </source>
</evidence>
<dbReference type="InterPro" id="IPR036691">
    <property type="entry name" value="Endo/exonu/phosph_ase_sf"/>
</dbReference>
<evidence type="ECO:0000313" key="3">
    <source>
        <dbReference type="Proteomes" id="UP000283543"/>
    </source>
</evidence>
<dbReference type="Pfam" id="PF03372">
    <property type="entry name" value="Exo_endo_phos"/>
    <property type="match status" value="1"/>
</dbReference>
<dbReference type="InterPro" id="IPR005135">
    <property type="entry name" value="Endo/exonuclease/phosphatase"/>
</dbReference>